<dbReference type="CDD" id="cd00165">
    <property type="entry name" value="S4"/>
    <property type="match status" value="1"/>
</dbReference>
<protein>
    <submittedName>
        <fullName evidence="6">rRNA pseudouridine synthase</fullName>
    </submittedName>
</protein>
<dbReference type="InterPro" id="IPR042092">
    <property type="entry name" value="PsdUridine_s_RsuA/RluB/E/F_cat"/>
</dbReference>
<evidence type="ECO:0000313" key="6">
    <source>
        <dbReference type="EMBL" id="MCG2430727.1"/>
    </source>
</evidence>
<dbReference type="InterPro" id="IPR020094">
    <property type="entry name" value="TruA/RsuA/RluB/E/F_N"/>
</dbReference>
<dbReference type="SUPFAM" id="SSF55174">
    <property type="entry name" value="Alpha-L RNA-binding motif"/>
    <property type="match status" value="1"/>
</dbReference>
<dbReference type="InterPro" id="IPR006145">
    <property type="entry name" value="PsdUridine_synth_RsuA/RluA"/>
</dbReference>
<evidence type="ECO:0000256" key="1">
    <source>
        <dbReference type="ARBA" id="ARBA00008348"/>
    </source>
</evidence>
<dbReference type="FunFam" id="3.10.290.10:FF:000003">
    <property type="entry name" value="Pseudouridine synthase"/>
    <property type="match status" value="1"/>
</dbReference>
<dbReference type="GO" id="GO:0003723">
    <property type="term" value="F:RNA binding"/>
    <property type="evidence" value="ECO:0007669"/>
    <property type="project" value="UniProtKB-KW"/>
</dbReference>
<dbReference type="InterPro" id="IPR036986">
    <property type="entry name" value="S4_RNA-bd_sf"/>
</dbReference>
<dbReference type="PANTHER" id="PTHR47683">
    <property type="entry name" value="PSEUDOURIDINE SYNTHASE FAMILY PROTEIN-RELATED"/>
    <property type="match status" value="1"/>
</dbReference>
<gene>
    <name evidence="6" type="ORF">K8344_06315</name>
</gene>
<dbReference type="Gene3D" id="3.30.70.580">
    <property type="entry name" value="Pseudouridine synthase I, catalytic domain, N-terminal subdomain"/>
    <property type="match status" value="1"/>
</dbReference>
<keyword evidence="7" id="KW-1185">Reference proteome</keyword>
<organism evidence="6 7">
    <name type="scientific">Aequorivita xiaoshiensis</name>
    <dbReference type="NCBI Taxonomy" id="2874476"/>
    <lineage>
        <taxon>Bacteria</taxon>
        <taxon>Pseudomonadati</taxon>
        <taxon>Bacteroidota</taxon>
        <taxon>Flavobacteriia</taxon>
        <taxon>Flavobacteriales</taxon>
        <taxon>Flavobacteriaceae</taxon>
        <taxon>Aequorivita</taxon>
    </lineage>
</organism>
<evidence type="ECO:0000313" key="7">
    <source>
        <dbReference type="Proteomes" id="UP001139462"/>
    </source>
</evidence>
<feature type="compositionally biased region" description="Polar residues" evidence="4">
    <location>
        <begin position="1"/>
        <end position="10"/>
    </location>
</feature>
<dbReference type="SMART" id="SM00363">
    <property type="entry name" value="S4"/>
    <property type="match status" value="1"/>
</dbReference>
<comment type="caution">
    <text evidence="6">The sequence shown here is derived from an EMBL/GenBank/DDBJ whole genome shotgun (WGS) entry which is preliminary data.</text>
</comment>
<evidence type="ECO:0000259" key="5">
    <source>
        <dbReference type="SMART" id="SM00363"/>
    </source>
</evidence>
<dbReference type="Gene3D" id="3.30.70.1560">
    <property type="entry name" value="Alpha-L RNA-binding motif"/>
    <property type="match status" value="1"/>
</dbReference>
<dbReference type="Pfam" id="PF00849">
    <property type="entry name" value="PseudoU_synth_2"/>
    <property type="match status" value="1"/>
</dbReference>
<feature type="compositionally biased region" description="Basic and acidic residues" evidence="4">
    <location>
        <begin position="53"/>
        <end position="68"/>
    </location>
</feature>
<dbReference type="InterPro" id="IPR002942">
    <property type="entry name" value="S4_RNA-bd"/>
</dbReference>
<evidence type="ECO:0000256" key="3">
    <source>
        <dbReference type="PROSITE-ProRule" id="PRU00182"/>
    </source>
</evidence>
<dbReference type="InterPro" id="IPR020103">
    <property type="entry name" value="PsdUridine_synth_cat_dom_sf"/>
</dbReference>
<dbReference type="Gene3D" id="3.10.290.10">
    <property type="entry name" value="RNA-binding S4 domain"/>
    <property type="match status" value="1"/>
</dbReference>
<dbReference type="EMBL" id="JAIRBB010000003">
    <property type="protein sequence ID" value="MCG2430727.1"/>
    <property type="molecule type" value="Genomic_DNA"/>
</dbReference>
<evidence type="ECO:0000256" key="4">
    <source>
        <dbReference type="SAM" id="MobiDB-lite"/>
    </source>
</evidence>
<keyword evidence="2" id="KW-0413">Isomerase</keyword>
<name>A0A9X1R2L5_9FLAO</name>
<dbReference type="Pfam" id="PF01479">
    <property type="entry name" value="S4"/>
    <property type="match status" value="1"/>
</dbReference>
<feature type="domain" description="RNA-binding S4" evidence="5">
    <location>
        <begin position="81"/>
        <end position="142"/>
    </location>
</feature>
<dbReference type="GO" id="GO:0000455">
    <property type="term" value="P:enzyme-directed rRNA pseudouridine synthesis"/>
    <property type="evidence" value="ECO:0007669"/>
    <property type="project" value="UniProtKB-ARBA"/>
</dbReference>
<dbReference type="PANTHER" id="PTHR47683:SF2">
    <property type="entry name" value="RNA-BINDING S4 DOMAIN-CONTAINING PROTEIN"/>
    <property type="match status" value="1"/>
</dbReference>
<dbReference type="Proteomes" id="UP001139462">
    <property type="component" value="Unassembled WGS sequence"/>
</dbReference>
<sequence>MSRQDNTNRGKASGRGGNNHRNRSNARGNAPLKTEAPSKKTGRQQDPVSKPKLKFDKSGKEVGRREVAPKQVKKSNPKDGIRLNKYIANSGVCSRREADTFIATGLVTVNGKIINEMGYKVQLNDDVRFDGRRLNPEPNTYILLNKPKGFATTDSNAKGMTVMDLVANASTAKIKPFGRLGRNATGLLLFTNDEEFVQKYSKKGISRLFHIALDKNLKAEHLKKIKDGLTIEGKEIAVEEISYVDNSPKSEVGLKIKHTGNSVIRTIFDHLGYDVMRVDCVTLGPLTKKDLPRGRWRTLTNKELNMFSMAN</sequence>
<dbReference type="InterPro" id="IPR050343">
    <property type="entry name" value="RsuA_PseudoU_synthase"/>
</dbReference>
<dbReference type="GO" id="GO:0120159">
    <property type="term" value="F:rRNA pseudouridine synthase activity"/>
    <property type="evidence" value="ECO:0007669"/>
    <property type="project" value="UniProtKB-ARBA"/>
</dbReference>
<dbReference type="RefSeq" id="WP_237607892.1">
    <property type="nucleotide sequence ID" value="NZ_JAIRBB010000003.1"/>
</dbReference>
<dbReference type="SUPFAM" id="SSF55120">
    <property type="entry name" value="Pseudouridine synthase"/>
    <property type="match status" value="1"/>
</dbReference>
<dbReference type="AlphaFoldDB" id="A0A9X1R2L5"/>
<evidence type="ECO:0000256" key="2">
    <source>
        <dbReference type="ARBA" id="ARBA00023235"/>
    </source>
</evidence>
<proteinExistence type="inferred from homology"/>
<feature type="region of interest" description="Disordered" evidence="4">
    <location>
        <begin position="1"/>
        <end position="78"/>
    </location>
</feature>
<reference evidence="6" key="1">
    <citation type="submission" date="2021-09" db="EMBL/GenBank/DDBJ databases">
        <title>Genome of Aequorivita sp. strain F64183.</title>
        <authorList>
            <person name="Wang Y."/>
        </authorList>
    </citation>
    <scope>NUCLEOTIDE SEQUENCE</scope>
    <source>
        <strain evidence="6">F64183</strain>
    </source>
</reference>
<dbReference type="PROSITE" id="PS50889">
    <property type="entry name" value="S4"/>
    <property type="match status" value="1"/>
</dbReference>
<comment type="similarity">
    <text evidence="1">Belongs to the pseudouridine synthase RsuA family.</text>
</comment>
<keyword evidence="3" id="KW-0694">RNA-binding</keyword>
<accession>A0A9X1R2L5</accession>